<keyword evidence="2 6" id="KW-0472">Membrane</keyword>
<feature type="domain" description="Ig-like" evidence="7">
    <location>
        <begin position="9"/>
        <end position="91"/>
    </location>
</feature>
<evidence type="ECO:0000256" key="5">
    <source>
        <dbReference type="ARBA" id="ARBA00023319"/>
    </source>
</evidence>
<keyword evidence="6" id="KW-1133">Transmembrane helix</keyword>
<feature type="transmembrane region" description="Helical" evidence="6">
    <location>
        <begin position="201"/>
        <end position="231"/>
    </location>
</feature>
<name>A0ABV0Q2Z1_9TELE</name>
<dbReference type="SMART" id="SM00408">
    <property type="entry name" value="IGc2"/>
    <property type="match status" value="1"/>
</dbReference>
<comment type="subcellular location">
    <subcellularLocation>
        <location evidence="1">Membrane</location>
        <topology evidence="1">Single-pass type I membrane protein</topology>
    </subcellularLocation>
</comment>
<evidence type="ECO:0000313" key="9">
    <source>
        <dbReference type="Proteomes" id="UP001476798"/>
    </source>
</evidence>
<evidence type="ECO:0000256" key="4">
    <source>
        <dbReference type="ARBA" id="ARBA00023180"/>
    </source>
</evidence>
<evidence type="ECO:0000256" key="2">
    <source>
        <dbReference type="ARBA" id="ARBA00023136"/>
    </source>
</evidence>
<reference evidence="8 9" key="1">
    <citation type="submission" date="2021-06" db="EMBL/GenBank/DDBJ databases">
        <authorList>
            <person name="Palmer J.M."/>
        </authorList>
    </citation>
    <scope>NUCLEOTIDE SEQUENCE [LARGE SCALE GENOMIC DNA]</scope>
    <source>
        <strain evidence="8 9">GA_2019</strain>
        <tissue evidence="8">Muscle</tissue>
    </source>
</reference>
<organism evidence="8 9">
    <name type="scientific">Goodea atripinnis</name>
    <dbReference type="NCBI Taxonomy" id="208336"/>
    <lineage>
        <taxon>Eukaryota</taxon>
        <taxon>Metazoa</taxon>
        <taxon>Chordata</taxon>
        <taxon>Craniata</taxon>
        <taxon>Vertebrata</taxon>
        <taxon>Euteleostomi</taxon>
        <taxon>Actinopterygii</taxon>
        <taxon>Neopterygii</taxon>
        <taxon>Teleostei</taxon>
        <taxon>Neoteleostei</taxon>
        <taxon>Acanthomorphata</taxon>
        <taxon>Ovalentaria</taxon>
        <taxon>Atherinomorphae</taxon>
        <taxon>Cyprinodontiformes</taxon>
        <taxon>Goodeidae</taxon>
        <taxon>Goodea</taxon>
    </lineage>
</organism>
<sequence length="235" mass="25957">FSLFVTDPPREPIVNDSMTVVEGTSLALHCNTMGSPAPTLTWLKDGELAGSITAGVLSVLEILEITPQQTGQYRCLAENEHGRASASLNITVEYGPVLLEESKCTVVREGVQCVCVAVGNPEPTIEFYLPDLNITINETNSRFNFYAHTDGHTSTAMIKLREKGERADNSGPAVNVHCSMYNIYGRESVLLELQQESEFKIFIFALTVLLDFAFSITLSFLFYFLGSILLYTNIK</sequence>
<dbReference type="SMART" id="SM00409">
    <property type="entry name" value="IG"/>
    <property type="match status" value="1"/>
</dbReference>
<feature type="non-terminal residue" evidence="8">
    <location>
        <position position="1"/>
    </location>
</feature>
<dbReference type="InterPro" id="IPR007110">
    <property type="entry name" value="Ig-like_dom"/>
</dbReference>
<dbReference type="InterPro" id="IPR003598">
    <property type="entry name" value="Ig_sub2"/>
</dbReference>
<dbReference type="InterPro" id="IPR013783">
    <property type="entry name" value="Ig-like_fold"/>
</dbReference>
<keyword evidence="3" id="KW-1015">Disulfide bond</keyword>
<evidence type="ECO:0000256" key="6">
    <source>
        <dbReference type="SAM" id="Phobius"/>
    </source>
</evidence>
<dbReference type="PANTHER" id="PTHR11640:SF31">
    <property type="entry name" value="IRREGULAR CHIASM C-ROUGHEST PROTEIN-RELATED"/>
    <property type="match status" value="1"/>
</dbReference>
<evidence type="ECO:0000259" key="7">
    <source>
        <dbReference type="PROSITE" id="PS50835"/>
    </source>
</evidence>
<proteinExistence type="predicted"/>
<dbReference type="InterPro" id="IPR036179">
    <property type="entry name" value="Ig-like_dom_sf"/>
</dbReference>
<dbReference type="SUPFAM" id="SSF48726">
    <property type="entry name" value="Immunoglobulin"/>
    <property type="match status" value="1"/>
</dbReference>
<keyword evidence="6" id="KW-0812">Transmembrane</keyword>
<keyword evidence="9" id="KW-1185">Reference proteome</keyword>
<dbReference type="Proteomes" id="UP001476798">
    <property type="component" value="Unassembled WGS sequence"/>
</dbReference>
<dbReference type="Pfam" id="PF07679">
    <property type="entry name" value="I-set"/>
    <property type="match status" value="1"/>
</dbReference>
<keyword evidence="5" id="KW-0393">Immunoglobulin domain</keyword>
<accession>A0ABV0Q2Z1</accession>
<dbReference type="PROSITE" id="PS50835">
    <property type="entry name" value="IG_LIKE"/>
    <property type="match status" value="1"/>
</dbReference>
<protein>
    <recommendedName>
        <fullName evidence="7">Ig-like domain-containing protein</fullName>
    </recommendedName>
</protein>
<dbReference type="InterPro" id="IPR013098">
    <property type="entry name" value="Ig_I-set"/>
</dbReference>
<gene>
    <name evidence="8" type="ORF">GOODEAATRI_032789</name>
</gene>
<evidence type="ECO:0000313" key="8">
    <source>
        <dbReference type="EMBL" id="MEQ2190150.1"/>
    </source>
</evidence>
<dbReference type="PANTHER" id="PTHR11640">
    <property type="entry name" value="NEPHRIN"/>
    <property type="match status" value="1"/>
</dbReference>
<evidence type="ECO:0000256" key="3">
    <source>
        <dbReference type="ARBA" id="ARBA00023157"/>
    </source>
</evidence>
<evidence type="ECO:0000256" key="1">
    <source>
        <dbReference type="ARBA" id="ARBA00004479"/>
    </source>
</evidence>
<dbReference type="InterPro" id="IPR051275">
    <property type="entry name" value="Cell_adhesion_signaling"/>
</dbReference>
<dbReference type="EMBL" id="JAHRIO010096302">
    <property type="protein sequence ID" value="MEQ2190150.1"/>
    <property type="molecule type" value="Genomic_DNA"/>
</dbReference>
<dbReference type="InterPro" id="IPR003599">
    <property type="entry name" value="Ig_sub"/>
</dbReference>
<comment type="caution">
    <text evidence="8">The sequence shown here is derived from an EMBL/GenBank/DDBJ whole genome shotgun (WGS) entry which is preliminary data.</text>
</comment>
<keyword evidence="4" id="KW-0325">Glycoprotein</keyword>
<dbReference type="Gene3D" id="2.60.40.10">
    <property type="entry name" value="Immunoglobulins"/>
    <property type="match status" value="2"/>
</dbReference>